<dbReference type="InterPro" id="IPR013087">
    <property type="entry name" value="Znf_C2H2_type"/>
</dbReference>
<comment type="subcellular location">
    <subcellularLocation>
        <location evidence="1">Nucleus</location>
    </subcellularLocation>
</comment>
<evidence type="ECO:0000313" key="11">
    <source>
        <dbReference type="EMBL" id="CAG6461542.1"/>
    </source>
</evidence>
<dbReference type="PROSITE" id="PS50157">
    <property type="entry name" value="ZINC_FINGER_C2H2_2"/>
    <property type="match status" value="4"/>
</dbReference>
<feature type="domain" description="C2H2-type" evidence="10">
    <location>
        <begin position="180"/>
        <end position="210"/>
    </location>
</feature>
<evidence type="ECO:0000256" key="4">
    <source>
        <dbReference type="ARBA" id="ARBA00022771"/>
    </source>
</evidence>
<dbReference type="SUPFAM" id="SSF57667">
    <property type="entry name" value="beta-beta-alpha zinc fingers"/>
    <property type="match status" value="3"/>
</dbReference>
<evidence type="ECO:0000256" key="2">
    <source>
        <dbReference type="ARBA" id="ARBA00022723"/>
    </source>
</evidence>
<evidence type="ECO:0000256" key="5">
    <source>
        <dbReference type="ARBA" id="ARBA00022833"/>
    </source>
</evidence>
<dbReference type="GO" id="GO:0000978">
    <property type="term" value="F:RNA polymerase II cis-regulatory region sequence-specific DNA binding"/>
    <property type="evidence" value="ECO:0007669"/>
    <property type="project" value="TreeGrafter"/>
</dbReference>
<evidence type="ECO:0000256" key="7">
    <source>
        <dbReference type="ARBA" id="ARBA00023242"/>
    </source>
</evidence>
<feature type="region of interest" description="Disordered" evidence="9">
    <location>
        <begin position="95"/>
        <end position="119"/>
    </location>
</feature>
<reference evidence="11" key="1">
    <citation type="submission" date="2021-05" db="EMBL/GenBank/DDBJ databases">
        <authorList>
            <person name="Alioto T."/>
            <person name="Alioto T."/>
            <person name="Gomez Garrido J."/>
        </authorList>
    </citation>
    <scope>NUCLEOTIDE SEQUENCE</scope>
</reference>
<keyword evidence="3" id="KW-0677">Repeat</keyword>
<evidence type="ECO:0000256" key="6">
    <source>
        <dbReference type="ARBA" id="ARBA00023125"/>
    </source>
</evidence>
<keyword evidence="5" id="KW-0862">Zinc</keyword>
<dbReference type="GO" id="GO:0006357">
    <property type="term" value="P:regulation of transcription by RNA polymerase II"/>
    <property type="evidence" value="ECO:0007669"/>
    <property type="project" value="TreeGrafter"/>
</dbReference>
<keyword evidence="6" id="KW-0238">DNA-binding</keyword>
<dbReference type="InterPro" id="IPR012934">
    <property type="entry name" value="Znf_AD"/>
</dbReference>
<proteinExistence type="predicted"/>
<evidence type="ECO:0000259" key="10">
    <source>
        <dbReference type="PROSITE" id="PS50157"/>
    </source>
</evidence>
<sequence length="341" mass="39467">MNTTLDSTCRLCLQTCDFNNRLDERNFREKAQDILVLHLKVDAEHISIVCEACQSQVESFFLFKRNCRRNEKLGLNLKPTAYAIAAVFCDPEPQTVPEPSPHEVVSPNEPSPKPYKKGGRRYRRITDRVYKRITKEQLATCTRKELYKERYSKMCEICGKSLNSNYVEDHMNRHRGVRPYPCNALDCGAKFCSSMALRSHTARRHSDGRHPCPQCSKIFTSTVALQTHSRQHEEKTIFCEICNLGVRIPSALKTHMLVHTQQRDHKCEFCGKAFYTKHVLALHRRSHTGERPFACHVCDFSHAHRILYVKHMKKFHPGEAIRTLAEIQRMAKVQQRNATGE</sequence>
<dbReference type="Gene3D" id="3.40.1800.20">
    <property type="match status" value="1"/>
</dbReference>
<dbReference type="InterPro" id="IPR050589">
    <property type="entry name" value="Ikaros_C2H2-ZF"/>
</dbReference>
<dbReference type="EMBL" id="HBUE01043256">
    <property type="protein sequence ID" value="CAG6461542.1"/>
    <property type="molecule type" value="Transcribed_RNA"/>
</dbReference>
<dbReference type="FunFam" id="3.30.160.60:FF:000145">
    <property type="entry name" value="Zinc finger protein 574"/>
    <property type="match status" value="1"/>
</dbReference>
<dbReference type="PANTHER" id="PTHR24404">
    <property type="entry name" value="ZINC FINGER PROTEIN"/>
    <property type="match status" value="1"/>
</dbReference>
<dbReference type="SMART" id="SM00868">
    <property type="entry name" value="zf-AD"/>
    <property type="match status" value="1"/>
</dbReference>
<dbReference type="AlphaFoldDB" id="A0A8D8AVW4"/>
<organism evidence="11">
    <name type="scientific">Culex pipiens</name>
    <name type="common">House mosquito</name>
    <dbReference type="NCBI Taxonomy" id="7175"/>
    <lineage>
        <taxon>Eukaryota</taxon>
        <taxon>Metazoa</taxon>
        <taxon>Ecdysozoa</taxon>
        <taxon>Arthropoda</taxon>
        <taxon>Hexapoda</taxon>
        <taxon>Insecta</taxon>
        <taxon>Pterygota</taxon>
        <taxon>Neoptera</taxon>
        <taxon>Endopterygota</taxon>
        <taxon>Diptera</taxon>
        <taxon>Nematocera</taxon>
        <taxon>Culicoidea</taxon>
        <taxon>Culicidae</taxon>
        <taxon>Culicinae</taxon>
        <taxon>Culicini</taxon>
        <taxon>Culex</taxon>
        <taxon>Culex</taxon>
    </lineage>
</organism>
<feature type="domain" description="C2H2-type" evidence="10">
    <location>
        <begin position="265"/>
        <end position="292"/>
    </location>
</feature>
<keyword evidence="2" id="KW-0479">Metal-binding</keyword>
<dbReference type="PANTHER" id="PTHR24404:SF114">
    <property type="entry name" value="KLUMPFUSS, ISOFORM B-RELATED"/>
    <property type="match status" value="1"/>
</dbReference>
<keyword evidence="7" id="KW-0539">Nucleus</keyword>
<dbReference type="Pfam" id="PF00096">
    <property type="entry name" value="zf-C2H2"/>
    <property type="match status" value="1"/>
</dbReference>
<protein>
    <submittedName>
        <fullName evidence="11">Zinc finger protein 227</fullName>
    </submittedName>
</protein>
<accession>A0A8D8AVW4</accession>
<dbReference type="Pfam" id="PF13912">
    <property type="entry name" value="zf-C2H2_6"/>
    <property type="match status" value="1"/>
</dbReference>
<dbReference type="SMART" id="SM00355">
    <property type="entry name" value="ZnF_C2H2"/>
    <property type="match status" value="6"/>
</dbReference>
<evidence type="ECO:0000256" key="3">
    <source>
        <dbReference type="ARBA" id="ARBA00022737"/>
    </source>
</evidence>
<dbReference type="GO" id="GO:0005634">
    <property type="term" value="C:nucleus"/>
    <property type="evidence" value="ECO:0007669"/>
    <property type="project" value="UniProtKB-SubCell"/>
</dbReference>
<dbReference type="GO" id="GO:0003700">
    <property type="term" value="F:DNA-binding transcription factor activity"/>
    <property type="evidence" value="ECO:0007669"/>
    <property type="project" value="TreeGrafter"/>
</dbReference>
<dbReference type="Gene3D" id="3.30.160.60">
    <property type="entry name" value="Classic Zinc Finger"/>
    <property type="match status" value="4"/>
</dbReference>
<dbReference type="GO" id="GO:0008270">
    <property type="term" value="F:zinc ion binding"/>
    <property type="evidence" value="ECO:0007669"/>
    <property type="project" value="UniProtKB-KW"/>
</dbReference>
<dbReference type="PROSITE" id="PS00028">
    <property type="entry name" value="ZINC_FINGER_C2H2_1"/>
    <property type="match status" value="4"/>
</dbReference>
<evidence type="ECO:0000256" key="9">
    <source>
        <dbReference type="SAM" id="MobiDB-lite"/>
    </source>
</evidence>
<evidence type="ECO:0000256" key="8">
    <source>
        <dbReference type="PROSITE-ProRule" id="PRU00042"/>
    </source>
</evidence>
<keyword evidence="4 8" id="KW-0863">Zinc-finger</keyword>
<feature type="domain" description="C2H2-type" evidence="10">
    <location>
        <begin position="237"/>
        <end position="264"/>
    </location>
</feature>
<name>A0A8D8AVW4_CULPI</name>
<feature type="domain" description="C2H2-type" evidence="10">
    <location>
        <begin position="210"/>
        <end position="237"/>
    </location>
</feature>
<evidence type="ECO:0000256" key="1">
    <source>
        <dbReference type="ARBA" id="ARBA00004123"/>
    </source>
</evidence>
<dbReference type="InterPro" id="IPR036236">
    <property type="entry name" value="Znf_C2H2_sf"/>
</dbReference>